<organism evidence="2 3">
    <name type="scientific">Capsella rubella</name>
    <dbReference type="NCBI Taxonomy" id="81985"/>
    <lineage>
        <taxon>Eukaryota</taxon>
        <taxon>Viridiplantae</taxon>
        <taxon>Streptophyta</taxon>
        <taxon>Embryophyta</taxon>
        <taxon>Tracheophyta</taxon>
        <taxon>Spermatophyta</taxon>
        <taxon>Magnoliopsida</taxon>
        <taxon>eudicotyledons</taxon>
        <taxon>Gunneridae</taxon>
        <taxon>Pentapetalae</taxon>
        <taxon>rosids</taxon>
        <taxon>malvids</taxon>
        <taxon>Brassicales</taxon>
        <taxon>Brassicaceae</taxon>
        <taxon>Camelineae</taxon>
        <taxon>Capsella</taxon>
    </lineage>
</organism>
<dbReference type="STRING" id="81985.R0HR39"/>
<gene>
    <name evidence="2" type="ORF">CARUB_v10025329mg</name>
</gene>
<protein>
    <recommendedName>
        <fullName evidence="4">Knottin scorpion toxin-like domain-containing protein</fullName>
    </recommendedName>
</protein>
<feature type="signal peptide" evidence="1">
    <location>
        <begin position="1"/>
        <end position="24"/>
    </location>
</feature>
<feature type="chain" id="PRO_5004341904" description="Knottin scorpion toxin-like domain-containing protein" evidence="1">
    <location>
        <begin position="25"/>
        <end position="76"/>
    </location>
</feature>
<accession>R0HR39</accession>
<reference evidence="3" key="1">
    <citation type="journal article" date="2013" name="Nat. Genet.">
        <title>The Capsella rubella genome and the genomic consequences of rapid mating system evolution.</title>
        <authorList>
            <person name="Slotte T."/>
            <person name="Hazzouri K.M."/>
            <person name="Agren J.A."/>
            <person name="Koenig D."/>
            <person name="Maumus F."/>
            <person name="Guo Y.L."/>
            <person name="Steige K."/>
            <person name="Platts A.E."/>
            <person name="Escobar J.S."/>
            <person name="Newman L.K."/>
            <person name="Wang W."/>
            <person name="Mandakova T."/>
            <person name="Vello E."/>
            <person name="Smith L.M."/>
            <person name="Henz S.R."/>
            <person name="Steffen J."/>
            <person name="Takuno S."/>
            <person name="Brandvain Y."/>
            <person name="Coop G."/>
            <person name="Andolfatto P."/>
            <person name="Hu T.T."/>
            <person name="Blanchette M."/>
            <person name="Clark R.M."/>
            <person name="Quesneville H."/>
            <person name="Nordborg M."/>
            <person name="Gaut B.S."/>
            <person name="Lysak M.A."/>
            <person name="Jenkins J."/>
            <person name="Grimwood J."/>
            <person name="Chapman J."/>
            <person name="Prochnik S."/>
            <person name="Shu S."/>
            <person name="Rokhsar D."/>
            <person name="Schmutz J."/>
            <person name="Weigel D."/>
            <person name="Wright S.I."/>
        </authorList>
    </citation>
    <scope>NUCLEOTIDE SEQUENCE [LARGE SCALE GENOMIC DNA]</scope>
    <source>
        <strain evidence="3">cv. Monte Gargano</strain>
    </source>
</reference>
<sequence>MGIRRSSYASIAVFVIVMFLITEARTVNDDYCPGVCAPGIKPDCNTLCIVSYGYASGSCKGIRCCCHSKLSNIPLP</sequence>
<name>R0HR39_9BRAS</name>
<dbReference type="Proteomes" id="UP000029121">
    <property type="component" value="Unassembled WGS sequence"/>
</dbReference>
<dbReference type="EMBL" id="KB870808">
    <property type="protein sequence ID" value="EOA26433.1"/>
    <property type="molecule type" value="Genomic_DNA"/>
</dbReference>
<dbReference type="AlphaFoldDB" id="R0HR39"/>
<evidence type="ECO:0008006" key="4">
    <source>
        <dbReference type="Google" id="ProtNLM"/>
    </source>
</evidence>
<evidence type="ECO:0000313" key="2">
    <source>
        <dbReference type="EMBL" id="EOA26433.1"/>
    </source>
</evidence>
<proteinExistence type="predicted"/>
<evidence type="ECO:0000256" key="1">
    <source>
        <dbReference type="SAM" id="SignalP"/>
    </source>
</evidence>
<evidence type="ECO:0000313" key="3">
    <source>
        <dbReference type="Proteomes" id="UP000029121"/>
    </source>
</evidence>
<keyword evidence="1" id="KW-0732">Signal</keyword>
<keyword evidence="3" id="KW-1185">Reference proteome</keyword>